<keyword evidence="8" id="KW-0443">Lipid metabolism</keyword>
<keyword evidence="12" id="KW-1185">Reference proteome</keyword>
<dbReference type="SUPFAM" id="SSF56801">
    <property type="entry name" value="Acetyl-CoA synthetase-like"/>
    <property type="match status" value="1"/>
</dbReference>
<accession>A0A4P9Z5B0</accession>
<dbReference type="InterPro" id="IPR020845">
    <property type="entry name" value="AMP-binding_CS"/>
</dbReference>
<proteinExistence type="inferred from homology"/>
<reference evidence="12" key="1">
    <citation type="journal article" date="2018" name="Nat. Microbiol.">
        <title>Leveraging single-cell genomics to expand the fungal tree of life.</title>
        <authorList>
            <person name="Ahrendt S.R."/>
            <person name="Quandt C.A."/>
            <person name="Ciobanu D."/>
            <person name="Clum A."/>
            <person name="Salamov A."/>
            <person name="Andreopoulos B."/>
            <person name="Cheng J.F."/>
            <person name="Woyke T."/>
            <person name="Pelin A."/>
            <person name="Henrissat B."/>
            <person name="Reynolds N.K."/>
            <person name="Benny G.L."/>
            <person name="Smith M.E."/>
            <person name="James T.Y."/>
            <person name="Grigoriev I.V."/>
        </authorList>
    </citation>
    <scope>NUCLEOTIDE SEQUENCE [LARGE SCALE GENOMIC DNA]</scope>
    <source>
        <strain evidence="12">Benny S71-1</strain>
    </source>
</reference>
<dbReference type="AlphaFoldDB" id="A0A4P9Z5B0"/>
<evidence type="ECO:0000256" key="2">
    <source>
        <dbReference type="ARBA" id="ARBA00022598"/>
    </source>
</evidence>
<evidence type="ECO:0000256" key="4">
    <source>
        <dbReference type="ARBA" id="ARBA00022832"/>
    </source>
</evidence>
<sequence length="661" mass="74029">MVKESSMQTIESPNAPDIPGEGKPRRHAILGDRDLIGPPEGIHSAYENFLQGARLSNDGPYLGRRTIINGVAGPFVWETYGQVLKRVEAIASCLSRLGATRQECIGLFSINRPEWIIGEQACFRQNYITVPLYDTLGNDAIQYIIGQTEIRILLATADKAEKLLKMREHLPSLAKLILMDDVISDERVEELRAMAGEAVQLLTMRQAEEFGREGGLVDEDKAGLDDVFTICYTSGTTGLPKGVVLTHRNMLSDMQAAFEMMKHNKLVNVDKNDVHISYLPLAHVFERIIQLIVANKGGCVGFYQGDTLKLLDDVAELRPTVFVSVPRLFNRIYDKVWGGVKAKGGLAAYLFNTAYRQKMRGLRRGTVTHWLWDRLVFGTVRSKLGGRVRLMISGSAPISPDVMDFLRICFSANVYEGYGQTETAAGLTLTARGDCESGHVGAPFPCCEVKLVDLPEMNYTSADKPYPRGEVCVRGNQVFREYYKLPEKTAEALDADGWCRTGDVGQWDEKGRLQIIDRAKNIFKLAQGEYIAPERIENVYQKHELVAQAFVYGHSLQATLVGIIVPDEEALRKFAASHKMGDKSFKELCESEEVRQHVLRQLNAFGKQNDLKGFENVKNIRLEHEPFSVENDLLTPTFKIKRQPVQAKYQAVIDAMYAENA</sequence>
<evidence type="ECO:0000256" key="3">
    <source>
        <dbReference type="ARBA" id="ARBA00022741"/>
    </source>
</evidence>
<keyword evidence="5 8" id="KW-0067">ATP-binding</keyword>
<protein>
    <recommendedName>
        <fullName evidence="7 8">Long-chain-fatty-acid--CoA ligase</fullName>
        <ecNumber evidence="7 8">6.2.1.3</ecNumber>
    </recommendedName>
</protein>
<dbReference type="PANTHER" id="PTHR43272">
    <property type="entry name" value="LONG-CHAIN-FATTY-ACID--COA LIGASE"/>
    <property type="match status" value="1"/>
</dbReference>
<evidence type="ECO:0000259" key="10">
    <source>
        <dbReference type="Pfam" id="PF00501"/>
    </source>
</evidence>
<dbReference type="Proteomes" id="UP000278143">
    <property type="component" value="Unassembled WGS sequence"/>
</dbReference>
<keyword evidence="3 8" id="KW-0547">Nucleotide-binding</keyword>
<dbReference type="GO" id="GO:0005783">
    <property type="term" value="C:endoplasmic reticulum"/>
    <property type="evidence" value="ECO:0007669"/>
    <property type="project" value="TreeGrafter"/>
</dbReference>
<dbReference type="OrthoDB" id="1700726at2759"/>
<comment type="catalytic activity">
    <reaction evidence="6">
        <text>a long-chain fatty acid + ATP + CoA = a long-chain fatty acyl-CoA + AMP + diphosphate</text>
        <dbReference type="Rhea" id="RHEA:15421"/>
        <dbReference type="ChEBI" id="CHEBI:30616"/>
        <dbReference type="ChEBI" id="CHEBI:33019"/>
        <dbReference type="ChEBI" id="CHEBI:57287"/>
        <dbReference type="ChEBI" id="CHEBI:57560"/>
        <dbReference type="ChEBI" id="CHEBI:83139"/>
        <dbReference type="ChEBI" id="CHEBI:456215"/>
        <dbReference type="EC" id="6.2.1.3"/>
    </reaction>
    <physiologicalReaction direction="left-to-right" evidence="6">
        <dbReference type="Rhea" id="RHEA:15422"/>
    </physiologicalReaction>
</comment>
<evidence type="ECO:0000256" key="9">
    <source>
        <dbReference type="SAM" id="MobiDB-lite"/>
    </source>
</evidence>
<feature type="compositionally biased region" description="Polar residues" evidence="9">
    <location>
        <begin position="1"/>
        <end position="12"/>
    </location>
</feature>
<comment type="function">
    <text evidence="8">Catalyzes the conversion of long-chain fatty acids to their active form acyl-CoAs for both synthesis of cellular lipids, and degradation via beta-oxidation.</text>
</comment>
<dbReference type="InterPro" id="IPR042099">
    <property type="entry name" value="ANL_N_sf"/>
</dbReference>
<feature type="domain" description="AMP-dependent synthetase/ligase" evidence="10">
    <location>
        <begin position="73"/>
        <end position="483"/>
    </location>
</feature>
<dbReference type="InterPro" id="IPR045311">
    <property type="entry name" value="LC-FACS_euk"/>
</dbReference>
<dbReference type="InterPro" id="IPR000873">
    <property type="entry name" value="AMP-dep_synth/lig_dom"/>
</dbReference>
<dbReference type="PANTHER" id="PTHR43272:SF33">
    <property type="entry name" value="AMP-BINDING DOMAIN-CONTAINING PROTEIN-RELATED"/>
    <property type="match status" value="1"/>
</dbReference>
<dbReference type="EC" id="6.2.1.3" evidence="7 8"/>
<dbReference type="InterPro" id="IPR045851">
    <property type="entry name" value="AMP-bd_C_sf"/>
</dbReference>
<comment type="similarity">
    <text evidence="1 8">Belongs to the ATP-dependent AMP-binding enzyme family.</text>
</comment>
<feature type="region of interest" description="Disordered" evidence="9">
    <location>
        <begin position="1"/>
        <end position="24"/>
    </location>
</feature>
<evidence type="ECO:0000256" key="6">
    <source>
        <dbReference type="ARBA" id="ARBA00024484"/>
    </source>
</evidence>
<dbReference type="Gene3D" id="3.40.50.12780">
    <property type="entry name" value="N-terminal domain of ligase-like"/>
    <property type="match status" value="1"/>
</dbReference>
<dbReference type="Gene3D" id="3.30.300.30">
    <property type="match status" value="1"/>
</dbReference>
<evidence type="ECO:0000256" key="5">
    <source>
        <dbReference type="ARBA" id="ARBA00022840"/>
    </source>
</evidence>
<dbReference type="Pfam" id="PF00501">
    <property type="entry name" value="AMP-binding"/>
    <property type="match status" value="1"/>
</dbReference>
<evidence type="ECO:0000256" key="1">
    <source>
        <dbReference type="ARBA" id="ARBA00006432"/>
    </source>
</evidence>
<keyword evidence="4 8" id="KW-0276">Fatty acid metabolism</keyword>
<evidence type="ECO:0000256" key="8">
    <source>
        <dbReference type="RuleBase" id="RU369030"/>
    </source>
</evidence>
<dbReference type="EMBL" id="KZ989238">
    <property type="protein sequence ID" value="RKP27272.1"/>
    <property type="molecule type" value="Genomic_DNA"/>
</dbReference>
<evidence type="ECO:0000313" key="11">
    <source>
        <dbReference type="EMBL" id="RKP27272.1"/>
    </source>
</evidence>
<name>A0A4P9Z5B0_9FUNG</name>
<evidence type="ECO:0000313" key="12">
    <source>
        <dbReference type="Proteomes" id="UP000278143"/>
    </source>
</evidence>
<organism evidence="11 12">
    <name type="scientific">Syncephalis pseudoplumigaleata</name>
    <dbReference type="NCBI Taxonomy" id="1712513"/>
    <lineage>
        <taxon>Eukaryota</taxon>
        <taxon>Fungi</taxon>
        <taxon>Fungi incertae sedis</taxon>
        <taxon>Zoopagomycota</taxon>
        <taxon>Zoopagomycotina</taxon>
        <taxon>Zoopagomycetes</taxon>
        <taxon>Zoopagales</taxon>
        <taxon>Piptocephalidaceae</taxon>
        <taxon>Syncephalis</taxon>
    </lineage>
</organism>
<keyword evidence="2 8" id="KW-0436">Ligase</keyword>
<dbReference type="PROSITE" id="PS00455">
    <property type="entry name" value="AMP_BINDING"/>
    <property type="match status" value="1"/>
</dbReference>
<gene>
    <name evidence="11" type="ORF">SYNPS1DRAFT_12943</name>
</gene>
<dbReference type="GO" id="GO:0005524">
    <property type="term" value="F:ATP binding"/>
    <property type="evidence" value="ECO:0007669"/>
    <property type="project" value="UniProtKB-KW"/>
</dbReference>
<dbReference type="CDD" id="cd05927">
    <property type="entry name" value="LC-FACS_euk"/>
    <property type="match status" value="1"/>
</dbReference>
<evidence type="ECO:0000256" key="7">
    <source>
        <dbReference type="ARBA" id="ARBA00026121"/>
    </source>
</evidence>
<dbReference type="GO" id="GO:0004467">
    <property type="term" value="F:long-chain fatty acid-CoA ligase activity"/>
    <property type="evidence" value="ECO:0007669"/>
    <property type="project" value="UniProtKB-EC"/>
</dbReference>
<dbReference type="GO" id="GO:0016020">
    <property type="term" value="C:membrane"/>
    <property type="evidence" value="ECO:0007669"/>
    <property type="project" value="TreeGrafter"/>
</dbReference>